<feature type="transmembrane region" description="Helical" evidence="1">
    <location>
        <begin position="169"/>
        <end position="194"/>
    </location>
</feature>
<dbReference type="GO" id="GO:0005886">
    <property type="term" value="C:plasma membrane"/>
    <property type="evidence" value="ECO:0007669"/>
    <property type="project" value="TreeGrafter"/>
</dbReference>
<gene>
    <name evidence="2" type="ORF">LARSCL_LOCUS15019</name>
</gene>
<dbReference type="PANTHER" id="PTHR13800:SF41">
    <property type="entry name" value="PROTEIN CED-11"/>
    <property type="match status" value="1"/>
</dbReference>
<dbReference type="GO" id="GO:0030001">
    <property type="term" value="P:metal ion transport"/>
    <property type="evidence" value="ECO:0007669"/>
    <property type="project" value="TreeGrafter"/>
</dbReference>
<feature type="transmembrane region" description="Helical" evidence="1">
    <location>
        <begin position="84"/>
        <end position="106"/>
    </location>
</feature>
<feature type="transmembrane region" description="Helical" evidence="1">
    <location>
        <begin position="41"/>
        <end position="63"/>
    </location>
</feature>
<keyword evidence="1" id="KW-1133">Transmembrane helix</keyword>
<keyword evidence="1" id="KW-0472">Membrane</keyword>
<protein>
    <submittedName>
        <fullName evidence="2">Uncharacterized protein</fullName>
    </submittedName>
</protein>
<dbReference type="InterPro" id="IPR050927">
    <property type="entry name" value="TRPM"/>
</dbReference>
<sequence length="297" mass="34948">MRKKYKAKAFVLKILEIIVMFVFVTLYIIGRLLPVTLIDSYSTRVILCLGLLYFYYRIIYIYLPISPTLGPLLYRVKLMVLVDFINFMRMTILVIISGGIVIHAAMYPDYPFNKELFRRTFHKAWFSLFLTPISDLSDEVSCTLYNKTNNNSLCKAGEYVDWKCPSVGLWSYIFNIQYFVLLKLILLTLLYALFSATASKLSTESDAIWKFQRYHLVVDFSNRLRLPAPLNIISYIIILLELFKWMLRRIFCCTCKDPNLPVALKSDGRRFSIKDYTYWNQLAQEYDANQQSKEMEQ</sequence>
<dbReference type="PANTHER" id="PTHR13800">
    <property type="entry name" value="TRANSIENT RECEPTOR POTENTIAL CATION CHANNEL, SUBFAMILY M, MEMBER 6"/>
    <property type="match status" value="1"/>
</dbReference>
<comment type="caution">
    <text evidence="2">The sequence shown here is derived from an EMBL/GenBank/DDBJ whole genome shotgun (WGS) entry which is preliminary data.</text>
</comment>
<dbReference type="GO" id="GO:0005261">
    <property type="term" value="F:monoatomic cation channel activity"/>
    <property type="evidence" value="ECO:0007669"/>
    <property type="project" value="TreeGrafter"/>
</dbReference>
<dbReference type="EMBL" id="CAXIEN010000221">
    <property type="protein sequence ID" value="CAL1287802.1"/>
    <property type="molecule type" value="Genomic_DNA"/>
</dbReference>
<name>A0AAV2AVA5_9ARAC</name>
<evidence type="ECO:0000313" key="3">
    <source>
        <dbReference type="Proteomes" id="UP001497382"/>
    </source>
</evidence>
<keyword evidence="3" id="KW-1185">Reference proteome</keyword>
<proteinExistence type="predicted"/>
<reference evidence="2 3" key="1">
    <citation type="submission" date="2024-04" db="EMBL/GenBank/DDBJ databases">
        <authorList>
            <person name="Rising A."/>
            <person name="Reimegard J."/>
            <person name="Sonavane S."/>
            <person name="Akerstrom W."/>
            <person name="Nylinder S."/>
            <person name="Hedman E."/>
            <person name="Kallberg Y."/>
        </authorList>
    </citation>
    <scope>NUCLEOTIDE SEQUENCE [LARGE SCALE GENOMIC DNA]</scope>
</reference>
<evidence type="ECO:0000256" key="1">
    <source>
        <dbReference type="SAM" id="Phobius"/>
    </source>
</evidence>
<feature type="transmembrane region" description="Helical" evidence="1">
    <location>
        <begin position="9"/>
        <end position="29"/>
    </location>
</feature>
<accession>A0AAV2AVA5</accession>
<evidence type="ECO:0000313" key="2">
    <source>
        <dbReference type="EMBL" id="CAL1287802.1"/>
    </source>
</evidence>
<organism evidence="2 3">
    <name type="scientific">Larinioides sclopetarius</name>
    <dbReference type="NCBI Taxonomy" id="280406"/>
    <lineage>
        <taxon>Eukaryota</taxon>
        <taxon>Metazoa</taxon>
        <taxon>Ecdysozoa</taxon>
        <taxon>Arthropoda</taxon>
        <taxon>Chelicerata</taxon>
        <taxon>Arachnida</taxon>
        <taxon>Araneae</taxon>
        <taxon>Araneomorphae</taxon>
        <taxon>Entelegynae</taxon>
        <taxon>Araneoidea</taxon>
        <taxon>Araneidae</taxon>
        <taxon>Larinioides</taxon>
    </lineage>
</organism>
<keyword evidence="1" id="KW-0812">Transmembrane</keyword>
<dbReference type="Proteomes" id="UP001497382">
    <property type="component" value="Unassembled WGS sequence"/>
</dbReference>
<feature type="non-terminal residue" evidence="2">
    <location>
        <position position="297"/>
    </location>
</feature>
<dbReference type="AlphaFoldDB" id="A0AAV2AVA5"/>